<dbReference type="PANTHER" id="PTHR42996">
    <property type="entry name" value="PHOSPHATE-BINDING PROTEIN PSTS"/>
    <property type="match status" value="1"/>
</dbReference>
<organism evidence="6 7">
    <name type="scientific">Arthrobacter bussei</name>
    <dbReference type="NCBI Taxonomy" id="2594179"/>
    <lineage>
        <taxon>Bacteria</taxon>
        <taxon>Bacillati</taxon>
        <taxon>Actinomycetota</taxon>
        <taxon>Actinomycetes</taxon>
        <taxon>Micrococcales</taxon>
        <taxon>Micrococcaceae</taxon>
        <taxon>Arthrobacter</taxon>
    </lineage>
</organism>
<dbReference type="Gene3D" id="3.40.190.10">
    <property type="entry name" value="Periplasmic binding protein-like II"/>
    <property type="match status" value="2"/>
</dbReference>
<keyword evidence="3" id="KW-0592">Phosphate transport</keyword>
<dbReference type="Proteomes" id="UP000326464">
    <property type="component" value="Unassembled WGS sequence"/>
</dbReference>
<proteinExistence type="inferred from homology"/>
<dbReference type="EMBL" id="VJXX01000001">
    <property type="protein sequence ID" value="MPY10659.1"/>
    <property type="molecule type" value="Genomic_DNA"/>
</dbReference>
<dbReference type="PANTHER" id="PTHR42996:SF1">
    <property type="entry name" value="PHOSPHATE-BINDING PROTEIN PSTS"/>
    <property type="match status" value="1"/>
</dbReference>
<evidence type="ECO:0000256" key="1">
    <source>
        <dbReference type="ARBA" id="ARBA00008725"/>
    </source>
</evidence>
<name>A0A7X1TNE7_9MICC</name>
<dbReference type="CDD" id="cd13565">
    <property type="entry name" value="PBP2_PstS"/>
    <property type="match status" value="1"/>
</dbReference>
<dbReference type="GO" id="GO:0043190">
    <property type="term" value="C:ATP-binding cassette (ABC) transporter complex"/>
    <property type="evidence" value="ECO:0007669"/>
    <property type="project" value="InterPro"/>
</dbReference>
<sequence length="492" mass="50744">MATVRIPSPERPRHGHLPHPRHRARGPGLVRLQAWRTHHPAPPGGHPAPRRPGHADRRRLHRLDPPQRRCGTTPRAPGRRLPTAPGLTLREAAVNLPAHLPSTSRSPWGNLPATCNVAPVRSRATSLPIAAAAVAVVVGSAACGSDYPLGAEQEAAAQRGDASLQGAVTASGSSAQGPAMDAWRSGFATLYPKAQVQYSPDGSGAGRGALLAGAVGFAGSDAYLSDEELAESMEACGPGGAFNIPAYVSPISVAFNLPGITRLDLDADTVARIFRGEITTWDDPAIAAQNDVALPSLPISAVSRSDDSGTTENFTDYLHAVVPGIWTDEPDGAWPSGLDNENAKGNAGVVSTVAGTVGAVTYADDSSVGGPLGRVALKVGDDYVPVSAEGAAAAVDLAARVPGRADHDVALDLDRTTTAAGVYPLVLVSYHVYCSRYENQATADVVRAFGTYAVSPEGQAEAADAAKSSPLSAELSQQATEAIATIEVGEIP</sequence>
<comment type="caution">
    <text evidence="6">The sequence shown here is derived from an EMBL/GenBank/DDBJ whole genome shotgun (WGS) entry which is preliminary data.</text>
</comment>
<dbReference type="GO" id="GO:0035435">
    <property type="term" value="P:phosphate ion transmembrane transport"/>
    <property type="evidence" value="ECO:0007669"/>
    <property type="project" value="InterPro"/>
</dbReference>
<dbReference type="InterPro" id="IPR024370">
    <property type="entry name" value="PBP_domain"/>
</dbReference>
<evidence type="ECO:0000259" key="5">
    <source>
        <dbReference type="Pfam" id="PF12849"/>
    </source>
</evidence>
<dbReference type="SUPFAM" id="SSF53850">
    <property type="entry name" value="Periplasmic binding protein-like II"/>
    <property type="match status" value="1"/>
</dbReference>
<dbReference type="AlphaFoldDB" id="A0A7X1TNE7"/>
<dbReference type="OrthoDB" id="9801510at2"/>
<dbReference type="GO" id="GO:0042301">
    <property type="term" value="F:phosphate ion binding"/>
    <property type="evidence" value="ECO:0007669"/>
    <property type="project" value="InterPro"/>
</dbReference>
<reference evidence="7" key="1">
    <citation type="submission" date="2019-07" db="EMBL/GenBank/DDBJ databases">
        <title>Arthrobacter KR32 sp. nov., isolated from mountain cheese made of cows milk.</title>
        <authorList>
            <person name="Flegler A."/>
        </authorList>
    </citation>
    <scope>NUCLEOTIDE SEQUENCE [LARGE SCALE GENOMIC DNA]</scope>
    <source>
        <strain evidence="7">KR32</strain>
    </source>
</reference>
<keyword evidence="2" id="KW-0813">Transport</keyword>
<evidence type="ECO:0000313" key="7">
    <source>
        <dbReference type="Proteomes" id="UP000326464"/>
    </source>
</evidence>
<feature type="compositionally biased region" description="Basic residues" evidence="4">
    <location>
        <begin position="48"/>
        <end position="61"/>
    </location>
</feature>
<dbReference type="NCBIfam" id="TIGR00975">
    <property type="entry name" value="3a0107s03"/>
    <property type="match status" value="1"/>
</dbReference>
<accession>A0A7X1TNE7</accession>
<keyword evidence="7" id="KW-1185">Reference proteome</keyword>
<dbReference type="Pfam" id="PF12849">
    <property type="entry name" value="PBP_like_2"/>
    <property type="match status" value="1"/>
</dbReference>
<protein>
    <submittedName>
        <fullName evidence="6">Phosphate ABC transporter substrate-binding protein PstS</fullName>
    </submittedName>
</protein>
<evidence type="ECO:0000313" key="6">
    <source>
        <dbReference type="EMBL" id="MPY10659.1"/>
    </source>
</evidence>
<evidence type="ECO:0000256" key="4">
    <source>
        <dbReference type="SAM" id="MobiDB-lite"/>
    </source>
</evidence>
<feature type="compositionally biased region" description="Basic residues" evidence="4">
    <location>
        <begin position="13"/>
        <end position="25"/>
    </location>
</feature>
<feature type="region of interest" description="Disordered" evidence="4">
    <location>
        <begin position="1"/>
        <end position="84"/>
    </location>
</feature>
<comment type="similarity">
    <text evidence="1">Belongs to the PstS family.</text>
</comment>
<feature type="domain" description="PBP" evidence="5">
    <location>
        <begin position="159"/>
        <end position="457"/>
    </location>
</feature>
<gene>
    <name evidence="6" type="primary">pstS</name>
    <name evidence="6" type="ORF">FNH21_07990</name>
</gene>
<dbReference type="InterPro" id="IPR050962">
    <property type="entry name" value="Phosphate-bind_PstS"/>
</dbReference>
<dbReference type="InterPro" id="IPR005673">
    <property type="entry name" value="ABC_phos-bd_PstS"/>
</dbReference>
<evidence type="ECO:0000256" key="3">
    <source>
        <dbReference type="ARBA" id="ARBA00022592"/>
    </source>
</evidence>
<evidence type="ECO:0000256" key="2">
    <source>
        <dbReference type="ARBA" id="ARBA00022448"/>
    </source>
</evidence>